<organism evidence="2">
    <name type="scientific">marine sediment metagenome</name>
    <dbReference type="NCBI Taxonomy" id="412755"/>
    <lineage>
        <taxon>unclassified sequences</taxon>
        <taxon>metagenomes</taxon>
        <taxon>ecological metagenomes</taxon>
    </lineage>
</organism>
<protein>
    <submittedName>
        <fullName evidence="2">Uncharacterized protein</fullName>
    </submittedName>
</protein>
<evidence type="ECO:0000313" key="2">
    <source>
        <dbReference type="EMBL" id="KKL45396.1"/>
    </source>
</evidence>
<dbReference type="EMBL" id="LAZR01034405">
    <property type="protein sequence ID" value="KKL45396.1"/>
    <property type="molecule type" value="Genomic_DNA"/>
</dbReference>
<accession>A0A0F9CV91</accession>
<comment type="caution">
    <text evidence="2">The sequence shown here is derived from an EMBL/GenBank/DDBJ whole genome shotgun (WGS) entry which is preliminary data.</text>
</comment>
<gene>
    <name evidence="2" type="ORF">LCGC14_2356100</name>
</gene>
<reference evidence="2" key="1">
    <citation type="journal article" date="2015" name="Nature">
        <title>Complex archaea that bridge the gap between prokaryotes and eukaryotes.</title>
        <authorList>
            <person name="Spang A."/>
            <person name="Saw J.H."/>
            <person name="Jorgensen S.L."/>
            <person name="Zaremba-Niedzwiedzka K."/>
            <person name="Martijn J."/>
            <person name="Lind A.E."/>
            <person name="van Eijk R."/>
            <person name="Schleper C."/>
            <person name="Guy L."/>
            <person name="Ettema T.J."/>
        </authorList>
    </citation>
    <scope>NUCLEOTIDE SEQUENCE</scope>
</reference>
<evidence type="ECO:0000256" key="1">
    <source>
        <dbReference type="SAM" id="MobiDB-lite"/>
    </source>
</evidence>
<name>A0A0F9CV91_9ZZZZ</name>
<dbReference type="AlphaFoldDB" id="A0A0F9CV91"/>
<proteinExistence type="predicted"/>
<sequence>MAFTGQAKTDYMREWMRKRRLDPVYKAEEKKRAKFSIRVRRGDKRVRGECQVVGCGFSETVDTHHEGEDRQEYILCPNHHALITRGVKTLEDILTNNKDVRPNDKPNPTGLINTEATKQASLVELRRLTNPDALQCNSSPVEEESRPTVPLYSKDSKPGDLVRKYIGGRYVEVEGKEVDSDGHEIPEYY</sequence>
<feature type="region of interest" description="Disordered" evidence="1">
    <location>
        <begin position="133"/>
        <end position="157"/>
    </location>
</feature>